<dbReference type="CDD" id="cd06141">
    <property type="entry name" value="WRN_exo"/>
    <property type="match status" value="1"/>
</dbReference>
<reference evidence="4 5" key="1">
    <citation type="submission" date="2020-06" db="EMBL/GenBank/DDBJ databases">
        <title>Transcriptomic and genomic resources for Thalictrum thalictroides and T. hernandezii: Facilitating candidate gene discovery in an emerging model plant lineage.</title>
        <authorList>
            <person name="Arias T."/>
            <person name="Riano-Pachon D.M."/>
            <person name="Di Stilio V.S."/>
        </authorList>
    </citation>
    <scope>NUCLEOTIDE SEQUENCE [LARGE SCALE GENOMIC DNA]</scope>
    <source>
        <strain evidence="5">cv. WT478/WT964</strain>
        <tissue evidence="4">Leaves</tissue>
    </source>
</reference>
<comment type="caution">
    <text evidence="4">The sequence shown here is derived from an EMBL/GenBank/DDBJ whole genome shotgun (WGS) entry which is preliminary data.</text>
</comment>
<dbReference type="GO" id="GO:0003676">
    <property type="term" value="F:nucleic acid binding"/>
    <property type="evidence" value="ECO:0007669"/>
    <property type="project" value="InterPro"/>
</dbReference>
<keyword evidence="2" id="KW-0378">Hydrolase</keyword>
<proteinExistence type="predicted"/>
<dbReference type="OrthoDB" id="1920326at2759"/>
<dbReference type="InterPro" id="IPR036397">
    <property type="entry name" value="RNaseH_sf"/>
</dbReference>
<keyword evidence="1" id="KW-0540">Nuclease</keyword>
<dbReference type="SUPFAM" id="SSF53098">
    <property type="entry name" value="Ribonuclease H-like"/>
    <property type="match status" value="1"/>
</dbReference>
<evidence type="ECO:0000313" key="5">
    <source>
        <dbReference type="Proteomes" id="UP000554482"/>
    </source>
</evidence>
<evidence type="ECO:0000313" key="4">
    <source>
        <dbReference type="EMBL" id="KAF5194926.1"/>
    </source>
</evidence>
<name>A0A7J6WBW1_THATH</name>
<keyword evidence="5" id="KW-1185">Reference proteome</keyword>
<dbReference type="PANTHER" id="PTHR13620:SF121">
    <property type="entry name" value="EMB|CAB82946.1-RELATED"/>
    <property type="match status" value="1"/>
</dbReference>
<dbReference type="GO" id="GO:0005737">
    <property type="term" value="C:cytoplasm"/>
    <property type="evidence" value="ECO:0007669"/>
    <property type="project" value="TreeGrafter"/>
</dbReference>
<dbReference type="InterPro" id="IPR051132">
    <property type="entry name" value="3-5_Exonuclease_domain"/>
</dbReference>
<dbReference type="EMBL" id="JABWDY010018087">
    <property type="protein sequence ID" value="KAF5194926.1"/>
    <property type="molecule type" value="Genomic_DNA"/>
</dbReference>
<dbReference type="Pfam" id="PF01612">
    <property type="entry name" value="DNA_pol_A_exo1"/>
    <property type="match status" value="1"/>
</dbReference>
<dbReference type="GO" id="GO:0008408">
    <property type="term" value="F:3'-5' exonuclease activity"/>
    <property type="evidence" value="ECO:0007669"/>
    <property type="project" value="InterPro"/>
</dbReference>
<dbReference type="InterPro" id="IPR002562">
    <property type="entry name" value="3'-5'_exonuclease_dom"/>
</dbReference>
<evidence type="ECO:0000256" key="2">
    <source>
        <dbReference type="ARBA" id="ARBA00022801"/>
    </source>
</evidence>
<dbReference type="Proteomes" id="UP000554482">
    <property type="component" value="Unassembled WGS sequence"/>
</dbReference>
<accession>A0A7J6WBW1</accession>
<dbReference type="AlphaFoldDB" id="A0A7J6WBW1"/>
<evidence type="ECO:0000256" key="1">
    <source>
        <dbReference type="ARBA" id="ARBA00022722"/>
    </source>
</evidence>
<dbReference type="PANTHER" id="PTHR13620">
    <property type="entry name" value="3-5 EXONUCLEASE"/>
    <property type="match status" value="1"/>
</dbReference>
<protein>
    <submittedName>
        <fullName evidence="4">Werner syndrome-like exonuclease</fullName>
    </submittedName>
</protein>
<gene>
    <name evidence="4" type="ORF">FRX31_015486</name>
</gene>
<keyword evidence="4" id="KW-0269">Exonuclease</keyword>
<dbReference type="Gene3D" id="3.30.420.10">
    <property type="entry name" value="Ribonuclease H-like superfamily/Ribonuclease H"/>
    <property type="match status" value="1"/>
</dbReference>
<organism evidence="4 5">
    <name type="scientific">Thalictrum thalictroides</name>
    <name type="common">Rue-anemone</name>
    <name type="synonym">Anemone thalictroides</name>
    <dbReference type="NCBI Taxonomy" id="46969"/>
    <lineage>
        <taxon>Eukaryota</taxon>
        <taxon>Viridiplantae</taxon>
        <taxon>Streptophyta</taxon>
        <taxon>Embryophyta</taxon>
        <taxon>Tracheophyta</taxon>
        <taxon>Spermatophyta</taxon>
        <taxon>Magnoliopsida</taxon>
        <taxon>Ranunculales</taxon>
        <taxon>Ranunculaceae</taxon>
        <taxon>Thalictroideae</taxon>
        <taxon>Thalictrum</taxon>
    </lineage>
</organism>
<dbReference type="InterPro" id="IPR012337">
    <property type="entry name" value="RNaseH-like_sf"/>
</dbReference>
<dbReference type="GO" id="GO:0006139">
    <property type="term" value="P:nucleobase-containing compound metabolic process"/>
    <property type="evidence" value="ECO:0007669"/>
    <property type="project" value="InterPro"/>
</dbReference>
<evidence type="ECO:0000259" key="3">
    <source>
        <dbReference type="Pfam" id="PF01612"/>
    </source>
</evidence>
<dbReference type="GO" id="GO:0005634">
    <property type="term" value="C:nucleus"/>
    <property type="evidence" value="ECO:0007669"/>
    <property type="project" value="TreeGrafter"/>
</dbReference>
<sequence length="192" mass="21582">MSITIQDSPNPSPNNQSCYTVNIFGTSINTTVTSNPFVVDRFIRNIHNTFGAHYGQIDPIIIGLDVETRPPYGPGENRPATIQLCVDGNCLIFQIIHASYIPDSLSELFECGGSFCFVGVGVREDARKLMTHYNLHVANVVELGSFAAEREQRNELKNFSLKNLTKEIVGWEIEKPRQITMSRWDVRTLTYA</sequence>
<feature type="domain" description="3'-5' exonuclease" evidence="3">
    <location>
        <begin position="62"/>
        <end position="189"/>
    </location>
</feature>